<accession>A0A222VYZ5</accession>
<proteinExistence type="predicted"/>
<evidence type="ECO:0000313" key="4">
    <source>
        <dbReference type="EMBL" id="SDC07522.1"/>
    </source>
</evidence>
<dbReference type="EMBL" id="FMZE01000001">
    <property type="protein sequence ID" value="SDC07522.1"/>
    <property type="molecule type" value="Genomic_DNA"/>
</dbReference>
<dbReference type="GO" id="GO:0071949">
    <property type="term" value="F:FAD binding"/>
    <property type="evidence" value="ECO:0007669"/>
    <property type="project" value="InterPro"/>
</dbReference>
<evidence type="ECO:0000313" key="5">
    <source>
        <dbReference type="Proteomes" id="UP000199494"/>
    </source>
</evidence>
<keyword evidence="5" id="KW-1185">Reference proteome</keyword>
<evidence type="ECO:0000256" key="2">
    <source>
        <dbReference type="ARBA" id="ARBA00022827"/>
    </source>
</evidence>
<dbReference type="InterPro" id="IPR005107">
    <property type="entry name" value="CO_DH_flav_C"/>
</dbReference>
<dbReference type="PROSITE" id="PS51387">
    <property type="entry name" value="FAD_PCMH"/>
    <property type="match status" value="1"/>
</dbReference>
<dbReference type="GO" id="GO:0016491">
    <property type="term" value="F:oxidoreductase activity"/>
    <property type="evidence" value="ECO:0007669"/>
    <property type="project" value="UniProtKB-KW"/>
</dbReference>
<dbReference type="InterPro" id="IPR016169">
    <property type="entry name" value="FAD-bd_PCMH_sub2"/>
</dbReference>
<sequence length="286" mass="29813">MRFLKPGTVAEACALKTEYPDALVIAGGTDVMVEVNFGRADPSVMLDLTGIGELAEWHASGDDVHIGAGLTYSRIVAELGDALPALASASRTVGSVQIRNRATLAGNLGTASPAGDALPPLLAADATVELVSSRGARTVSATEFCVAPGRSVLQRDELIAGVRIARRRGPQHFAKVGPRNAMVIAVASIATTMDPANRTVAVGCGAVAPTPVRARAAEEFAAAALDWDGEAALPRGTAAEFGALVADACSPIDDVRSGARYRKRAIEVLADRALRRMWDEHLRRVA</sequence>
<dbReference type="InterPro" id="IPR051312">
    <property type="entry name" value="Diverse_Substr_Oxidored"/>
</dbReference>
<dbReference type="PANTHER" id="PTHR42659">
    <property type="entry name" value="XANTHINE DEHYDROGENASE SUBUNIT C-RELATED"/>
    <property type="match status" value="1"/>
</dbReference>
<keyword evidence="3" id="KW-0560">Oxidoreductase</keyword>
<evidence type="ECO:0000256" key="3">
    <source>
        <dbReference type="ARBA" id="ARBA00023002"/>
    </source>
</evidence>
<keyword evidence="2" id="KW-0274">FAD</keyword>
<dbReference type="STRING" id="530584.SAMN05421630_101329"/>
<dbReference type="PANTHER" id="PTHR42659:SF2">
    <property type="entry name" value="XANTHINE DEHYDROGENASE SUBUNIT C-RELATED"/>
    <property type="match status" value="1"/>
</dbReference>
<dbReference type="Proteomes" id="UP000199494">
    <property type="component" value="Unassembled WGS sequence"/>
</dbReference>
<dbReference type="InterPro" id="IPR002346">
    <property type="entry name" value="Mopterin_DH_FAD-bd"/>
</dbReference>
<dbReference type="InterPro" id="IPR036318">
    <property type="entry name" value="FAD-bd_PCMH-like_sf"/>
</dbReference>
<dbReference type="SUPFAM" id="SSF56176">
    <property type="entry name" value="FAD-binding/transporter-associated domain-like"/>
    <property type="match status" value="1"/>
</dbReference>
<dbReference type="InterPro" id="IPR016166">
    <property type="entry name" value="FAD-bd_PCMH"/>
</dbReference>
<dbReference type="InterPro" id="IPR036683">
    <property type="entry name" value="CO_DH_flav_C_dom_sf"/>
</dbReference>
<dbReference type="SMART" id="SM01092">
    <property type="entry name" value="CO_deh_flav_C"/>
    <property type="match status" value="1"/>
</dbReference>
<name>A0A222VYZ5_9PSEU</name>
<dbReference type="Gene3D" id="3.30.465.10">
    <property type="match status" value="1"/>
</dbReference>
<dbReference type="Pfam" id="PF03450">
    <property type="entry name" value="CO_deh_flav_C"/>
    <property type="match status" value="1"/>
</dbReference>
<dbReference type="OrthoDB" id="9793944at2"/>
<gene>
    <name evidence="4" type="ORF">SAMN05421630_101329</name>
</gene>
<dbReference type="Gene3D" id="3.30.43.10">
    <property type="entry name" value="Uridine Diphospho-n-acetylenolpyruvylglucosamine Reductase, domain 2"/>
    <property type="match status" value="1"/>
</dbReference>
<evidence type="ECO:0000256" key="1">
    <source>
        <dbReference type="ARBA" id="ARBA00022630"/>
    </source>
</evidence>
<protein>
    <submittedName>
        <fullName evidence="4">CO or xanthine dehydrogenase, FAD-binding subunit</fullName>
    </submittedName>
</protein>
<keyword evidence="1" id="KW-0285">Flavoprotein</keyword>
<dbReference type="InterPro" id="IPR016167">
    <property type="entry name" value="FAD-bd_PCMH_sub1"/>
</dbReference>
<dbReference type="KEGG" id="pmad:BAY61_09840"/>
<dbReference type="SUPFAM" id="SSF55447">
    <property type="entry name" value="CO dehydrogenase flavoprotein C-terminal domain-like"/>
    <property type="match status" value="1"/>
</dbReference>
<dbReference type="AlphaFoldDB" id="A0A222VYZ5"/>
<dbReference type="RefSeq" id="WP_091798562.1">
    <property type="nucleotide sequence ID" value="NZ_CP016353.1"/>
</dbReference>
<organism evidence="4 5">
    <name type="scientific">Prauserella marina</name>
    <dbReference type="NCBI Taxonomy" id="530584"/>
    <lineage>
        <taxon>Bacteria</taxon>
        <taxon>Bacillati</taxon>
        <taxon>Actinomycetota</taxon>
        <taxon>Actinomycetes</taxon>
        <taxon>Pseudonocardiales</taxon>
        <taxon>Pseudonocardiaceae</taxon>
        <taxon>Prauserella</taxon>
    </lineage>
</organism>
<reference evidence="4 5" key="1">
    <citation type="submission" date="2016-10" db="EMBL/GenBank/DDBJ databases">
        <authorList>
            <person name="de Groot N.N."/>
        </authorList>
    </citation>
    <scope>NUCLEOTIDE SEQUENCE [LARGE SCALE GENOMIC DNA]</scope>
    <source>
        <strain evidence="4 5">CGMCC 4.5506</strain>
    </source>
</reference>
<dbReference type="Gene3D" id="3.30.390.50">
    <property type="entry name" value="CO dehydrogenase flavoprotein, C-terminal domain"/>
    <property type="match status" value="1"/>
</dbReference>
<dbReference type="Pfam" id="PF00941">
    <property type="entry name" value="FAD_binding_5"/>
    <property type="match status" value="1"/>
</dbReference>